<dbReference type="GO" id="GO:0006629">
    <property type="term" value="P:lipid metabolic process"/>
    <property type="evidence" value="ECO:0007669"/>
    <property type="project" value="InterPro"/>
</dbReference>
<dbReference type="EMBL" id="CAJNOH010000287">
    <property type="protein sequence ID" value="CAF0985048.1"/>
    <property type="molecule type" value="Genomic_DNA"/>
</dbReference>
<feature type="transmembrane region" description="Helical" evidence="8">
    <location>
        <begin position="7"/>
        <end position="29"/>
    </location>
</feature>
<evidence type="ECO:0000256" key="5">
    <source>
        <dbReference type="ARBA" id="ARBA00022692"/>
    </source>
</evidence>
<evidence type="ECO:0000313" key="10">
    <source>
        <dbReference type="EMBL" id="CAF0985048.1"/>
    </source>
</evidence>
<evidence type="ECO:0000313" key="11">
    <source>
        <dbReference type="EMBL" id="CAF1064906.1"/>
    </source>
</evidence>
<comment type="caution">
    <text evidence="11">The sequence shown here is derived from an EMBL/GenBank/DDBJ whole genome shotgun (WGS) entry which is preliminary data.</text>
</comment>
<evidence type="ECO:0000256" key="1">
    <source>
        <dbReference type="ARBA" id="ARBA00004141"/>
    </source>
</evidence>
<dbReference type="EMBL" id="CAJNOL010000438">
    <property type="protein sequence ID" value="CAF1064906.1"/>
    <property type="molecule type" value="Genomic_DNA"/>
</dbReference>
<dbReference type="InterPro" id="IPR044851">
    <property type="entry name" value="Wax_synthase"/>
</dbReference>
<feature type="transmembrane region" description="Helical" evidence="8">
    <location>
        <begin position="312"/>
        <end position="331"/>
    </location>
</feature>
<comment type="pathway">
    <text evidence="2">Secondary metabolite biosynthesis.</text>
</comment>
<evidence type="ECO:0000256" key="3">
    <source>
        <dbReference type="ARBA" id="ARBA00007282"/>
    </source>
</evidence>
<feature type="transmembrane region" description="Helical" evidence="8">
    <location>
        <begin position="343"/>
        <end position="362"/>
    </location>
</feature>
<organism evidence="11 12">
    <name type="scientific">Rotaria sordida</name>
    <dbReference type="NCBI Taxonomy" id="392033"/>
    <lineage>
        <taxon>Eukaryota</taxon>
        <taxon>Metazoa</taxon>
        <taxon>Spiralia</taxon>
        <taxon>Gnathifera</taxon>
        <taxon>Rotifera</taxon>
        <taxon>Eurotatoria</taxon>
        <taxon>Bdelloidea</taxon>
        <taxon>Philodinida</taxon>
        <taxon>Philodinidae</taxon>
        <taxon>Rotaria</taxon>
    </lineage>
</organism>
<dbReference type="Pfam" id="PF13813">
    <property type="entry name" value="MBOAT_2"/>
    <property type="match status" value="1"/>
</dbReference>
<comment type="subcellular location">
    <subcellularLocation>
        <location evidence="1">Membrane</location>
        <topology evidence="1">Multi-pass membrane protein</topology>
    </subcellularLocation>
</comment>
<evidence type="ECO:0000256" key="4">
    <source>
        <dbReference type="ARBA" id="ARBA00022679"/>
    </source>
</evidence>
<feature type="transmembrane region" description="Helical" evidence="8">
    <location>
        <begin position="66"/>
        <end position="84"/>
    </location>
</feature>
<name>A0A814LET9_9BILA</name>
<keyword evidence="5 8" id="KW-0812">Transmembrane</keyword>
<feature type="transmembrane region" description="Helical" evidence="8">
    <location>
        <begin position="154"/>
        <end position="173"/>
    </location>
</feature>
<reference evidence="11" key="1">
    <citation type="submission" date="2021-02" db="EMBL/GenBank/DDBJ databases">
        <authorList>
            <person name="Nowell W R."/>
        </authorList>
    </citation>
    <scope>NUCLEOTIDE SEQUENCE</scope>
</reference>
<accession>A0A814LET9</accession>
<keyword evidence="7 8" id="KW-0472">Membrane</keyword>
<sequence length="375" mass="43897">MIIITFPYLYIMYGIIISLVYLTILLAQYYNSEKILHYLCLLCAIDALYVPIFLKYHSPWTEFADGLVSIFSAVTGFLFALKILEIAFTYEWSQQKQITLKQIIIDFSTFPKYKYEPEPSSVKLKSIRPTFLNHINYLIIGTDDEQLSARRQNILIMFRGLFQLICLHILLHFTPYSILRLHSRNAKLFSLTHFLIYTLYAFIFYFALGMVLNIVFGLMGFIWNIHIRSVYPGYPFLPTSLHDFWSRRWNIYVKSILHRIAFIALPKLTGFNEKSNARFISAGLFAFFVSGLLHEFMYTVSMDRWSGGKNMLFFLINGMFVGIELVFQGLLRRKQLVPPYFGWIYTIAALYSTAHLFCDPWIETDCFATLKTYLG</sequence>
<evidence type="ECO:0000256" key="6">
    <source>
        <dbReference type="ARBA" id="ARBA00022989"/>
    </source>
</evidence>
<dbReference type="Proteomes" id="UP000663870">
    <property type="component" value="Unassembled WGS sequence"/>
</dbReference>
<evidence type="ECO:0000259" key="9">
    <source>
        <dbReference type="Pfam" id="PF13813"/>
    </source>
</evidence>
<evidence type="ECO:0000256" key="8">
    <source>
        <dbReference type="SAM" id="Phobius"/>
    </source>
</evidence>
<evidence type="ECO:0000313" key="12">
    <source>
        <dbReference type="Proteomes" id="UP000663870"/>
    </source>
</evidence>
<dbReference type="AlphaFoldDB" id="A0A814LET9"/>
<feature type="transmembrane region" description="Helical" evidence="8">
    <location>
        <begin position="35"/>
        <end position="54"/>
    </location>
</feature>
<feature type="transmembrane region" description="Helical" evidence="8">
    <location>
        <begin position="279"/>
        <end position="300"/>
    </location>
</feature>
<protein>
    <recommendedName>
        <fullName evidence="9">Wax synthase domain-containing protein</fullName>
    </recommendedName>
</protein>
<evidence type="ECO:0000256" key="2">
    <source>
        <dbReference type="ARBA" id="ARBA00005179"/>
    </source>
</evidence>
<dbReference type="InterPro" id="IPR032805">
    <property type="entry name" value="Wax_synthase_dom"/>
</dbReference>
<dbReference type="PANTHER" id="PTHR31595">
    <property type="entry name" value="LONG-CHAIN-ALCOHOL O-FATTY-ACYLTRANSFERASE 3-RELATED"/>
    <property type="match status" value="1"/>
</dbReference>
<keyword evidence="4" id="KW-0808">Transferase</keyword>
<dbReference type="Proteomes" id="UP000663854">
    <property type="component" value="Unassembled WGS sequence"/>
</dbReference>
<proteinExistence type="inferred from homology"/>
<dbReference type="GO" id="GO:0008374">
    <property type="term" value="F:O-acyltransferase activity"/>
    <property type="evidence" value="ECO:0007669"/>
    <property type="project" value="InterPro"/>
</dbReference>
<keyword evidence="6 8" id="KW-1133">Transmembrane helix</keyword>
<keyword evidence="12" id="KW-1185">Reference proteome</keyword>
<comment type="similarity">
    <text evidence="3">Belongs to the wax synthase family.</text>
</comment>
<dbReference type="PANTHER" id="PTHR31595:SF57">
    <property type="entry name" value="OS04G0481900 PROTEIN"/>
    <property type="match status" value="1"/>
</dbReference>
<gene>
    <name evidence="11" type="ORF">JXQ802_LOCUS17370</name>
    <name evidence="10" type="ORF">PYM288_LOCUS13819</name>
</gene>
<evidence type="ECO:0000256" key="7">
    <source>
        <dbReference type="ARBA" id="ARBA00023136"/>
    </source>
</evidence>
<feature type="transmembrane region" description="Helical" evidence="8">
    <location>
        <begin position="194"/>
        <end position="223"/>
    </location>
</feature>
<feature type="domain" description="Wax synthase" evidence="9">
    <location>
        <begin position="233"/>
        <end position="315"/>
    </location>
</feature>
<dbReference type="GO" id="GO:0016020">
    <property type="term" value="C:membrane"/>
    <property type="evidence" value="ECO:0007669"/>
    <property type="project" value="UniProtKB-SubCell"/>
</dbReference>